<gene>
    <name evidence="2" type="ORF">JL102_13310</name>
</gene>
<evidence type="ECO:0000313" key="3">
    <source>
        <dbReference type="Proteomes" id="UP000659388"/>
    </source>
</evidence>
<organism evidence="2 3">
    <name type="scientific">Fulvivirga sediminis</name>
    <dbReference type="NCBI Taxonomy" id="2803949"/>
    <lineage>
        <taxon>Bacteria</taxon>
        <taxon>Pseudomonadati</taxon>
        <taxon>Bacteroidota</taxon>
        <taxon>Cytophagia</taxon>
        <taxon>Cytophagales</taxon>
        <taxon>Fulvivirgaceae</taxon>
        <taxon>Fulvivirga</taxon>
    </lineage>
</organism>
<feature type="transmembrane region" description="Helical" evidence="1">
    <location>
        <begin position="44"/>
        <end position="67"/>
    </location>
</feature>
<sequence length="165" mass="18894">MENVKSFKKKAKIKGRCALFGAGFLFGISLLMGCIVSSKYGFGVPGYFISVIVATSLELLLASLAFYRYYITESFIYKDYTFAPWKKPWVCSFNDIKYVLYTGNISVRGSPPAVMKVVTKTGLVSQNLHFVDYDRKKLKIFAELLKNKEIEIINRFSDYDINHYL</sequence>
<proteinExistence type="predicted"/>
<protein>
    <recommendedName>
        <fullName evidence="4">Lipoprotein</fullName>
    </recommendedName>
</protein>
<feature type="transmembrane region" description="Helical" evidence="1">
    <location>
        <begin position="17"/>
        <end position="38"/>
    </location>
</feature>
<keyword evidence="1" id="KW-0472">Membrane</keyword>
<evidence type="ECO:0008006" key="4">
    <source>
        <dbReference type="Google" id="ProtNLM"/>
    </source>
</evidence>
<dbReference type="RefSeq" id="WP_202244914.1">
    <property type="nucleotide sequence ID" value="NZ_JAESIY010000007.1"/>
</dbReference>
<keyword evidence="1" id="KW-0812">Transmembrane</keyword>
<comment type="caution">
    <text evidence="2">The sequence shown here is derived from an EMBL/GenBank/DDBJ whole genome shotgun (WGS) entry which is preliminary data.</text>
</comment>
<evidence type="ECO:0000313" key="2">
    <source>
        <dbReference type="EMBL" id="MBL3657119.1"/>
    </source>
</evidence>
<name>A0A937F9J6_9BACT</name>
<dbReference type="EMBL" id="JAESIY010000007">
    <property type="protein sequence ID" value="MBL3657119.1"/>
    <property type="molecule type" value="Genomic_DNA"/>
</dbReference>
<dbReference type="AlphaFoldDB" id="A0A937F9J6"/>
<accession>A0A937F9J6</accession>
<dbReference type="Proteomes" id="UP000659388">
    <property type="component" value="Unassembled WGS sequence"/>
</dbReference>
<dbReference type="PROSITE" id="PS51257">
    <property type="entry name" value="PROKAR_LIPOPROTEIN"/>
    <property type="match status" value="1"/>
</dbReference>
<keyword evidence="1" id="KW-1133">Transmembrane helix</keyword>
<reference evidence="2" key="1">
    <citation type="submission" date="2021-01" db="EMBL/GenBank/DDBJ databases">
        <title>Fulvivirga kasyanovii gen. nov., sp nov., a novel member of the phylum Bacteroidetes isolated from seawater in a mussel farm.</title>
        <authorList>
            <person name="Zhao L.-H."/>
            <person name="Wang Z.-J."/>
        </authorList>
    </citation>
    <scope>NUCLEOTIDE SEQUENCE</scope>
    <source>
        <strain evidence="2">2943</strain>
    </source>
</reference>
<evidence type="ECO:0000256" key="1">
    <source>
        <dbReference type="SAM" id="Phobius"/>
    </source>
</evidence>
<keyword evidence="3" id="KW-1185">Reference proteome</keyword>